<organism evidence="1 2">
    <name type="scientific">Saccharopolyspora montiporae</name>
    <dbReference type="NCBI Taxonomy" id="2781240"/>
    <lineage>
        <taxon>Bacteria</taxon>
        <taxon>Bacillati</taxon>
        <taxon>Actinomycetota</taxon>
        <taxon>Actinomycetes</taxon>
        <taxon>Pseudonocardiales</taxon>
        <taxon>Pseudonocardiaceae</taxon>
        <taxon>Saccharopolyspora</taxon>
    </lineage>
</organism>
<dbReference type="AlphaFoldDB" id="A0A929BCV5"/>
<sequence>MPDRPLLVYDGDCGFCTRSVFLARRLPARSGWAARPWQELDLAALRTTVDRARHEVLWIDADGRIFGGAAAAARLLRATSAPWSWLGALLTAPVLSSIAEWAYRRIANNRHRLPGTTPACSLPAEQRPAQHPW</sequence>
<name>A0A929BCV5_9PSEU</name>
<comment type="caution">
    <text evidence="1">The sequence shown here is derived from an EMBL/GenBank/DDBJ whole genome shotgun (WGS) entry which is preliminary data.</text>
</comment>
<dbReference type="Pfam" id="PF04134">
    <property type="entry name" value="DCC1-like"/>
    <property type="match status" value="1"/>
</dbReference>
<keyword evidence="2" id="KW-1185">Reference proteome</keyword>
<reference evidence="1" key="1">
    <citation type="submission" date="2020-10" db="EMBL/GenBank/DDBJ databases">
        <title>Diversity and distribution of actinomycetes associated with coral in the coast of Hainan.</title>
        <authorList>
            <person name="Li F."/>
        </authorList>
    </citation>
    <scope>NUCLEOTIDE SEQUENCE</scope>
    <source>
        <strain evidence="1">HNM0983</strain>
    </source>
</reference>
<evidence type="ECO:0000313" key="1">
    <source>
        <dbReference type="EMBL" id="MBE9375177.1"/>
    </source>
</evidence>
<accession>A0A929BCV5</accession>
<proteinExistence type="predicted"/>
<dbReference type="Proteomes" id="UP000598360">
    <property type="component" value="Unassembled WGS sequence"/>
</dbReference>
<dbReference type="InterPro" id="IPR007263">
    <property type="entry name" value="DCC1-like"/>
</dbReference>
<protein>
    <submittedName>
        <fullName evidence="1">DUF393 domain-containing protein</fullName>
    </submittedName>
</protein>
<gene>
    <name evidence="1" type="ORF">IQ251_12060</name>
</gene>
<dbReference type="EMBL" id="JADEYC010000018">
    <property type="protein sequence ID" value="MBE9375177.1"/>
    <property type="molecule type" value="Genomic_DNA"/>
</dbReference>
<dbReference type="RefSeq" id="WP_193928602.1">
    <property type="nucleotide sequence ID" value="NZ_JADEYC010000018.1"/>
</dbReference>
<evidence type="ECO:0000313" key="2">
    <source>
        <dbReference type="Proteomes" id="UP000598360"/>
    </source>
</evidence>
<dbReference type="GO" id="GO:0015035">
    <property type="term" value="F:protein-disulfide reductase activity"/>
    <property type="evidence" value="ECO:0007669"/>
    <property type="project" value="InterPro"/>
</dbReference>